<proteinExistence type="predicted"/>
<dbReference type="Proteomes" id="UP000607281">
    <property type="component" value="Unassembled WGS sequence"/>
</dbReference>
<name>A0ABR8CNB1_9NOST</name>
<reference evidence="1 2" key="1">
    <citation type="journal article" date="2020" name="ISME J.">
        <title>Comparative genomics reveals insights into cyanobacterial evolution and habitat adaptation.</title>
        <authorList>
            <person name="Chen M.Y."/>
            <person name="Teng W.K."/>
            <person name="Zhao L."/>
            <person name="Hu C.X."/>
            <person name="Zhou Y.K."/>
            <person name="Han B.P."/>
            <person name="Song L.R."/>
            <person name="Shu W.S."/>
        </authorList>
    </citation>
    <scope>NUCLEOTIDE SEQUENCE [LARGE SCALE GENOMIC DNA]</scope>
    <source>
        <strain evidence="1 2">FACHB-260</strain>
    </source>
</reference>
<evidence type="ECO:0000313" key="2">
    <source>
        <dbReference type="Proteomes" id="UP000607281"/>
    </source>
</evidence>
<dbReference type="RefSeq" id="WP_190405765.1">
    <property type="nucleotide sequence ID" value="NZ_JACJRF010000004.1"/>
</dbReference>
<evidence type="ECO:0000313" key="1">
    <source>
        <dbReference type="EMBL" id="MBD2343290.1"/>
    </source>
</evidence>
<keyword evidence="2" id="KW-1185">Reference proteome</keyword>
<sequence>MGYEINDLFFDYLYLQITVGTYTLQRTVIIQQLNDHLVIYFISGSCGYPTNVFGFLNSSAI</sequence>
<accession>A0ABR8CNB1</accession>
<gene>
    <name evidence="1" type="ORF">H6G18_03905</name>
</gene>
<protein>
    <submittedName>
        <fullName evidence="1">Uncharacterized protein</fullName>
    </submittedName>
</protein>
<dbReference type="EMBL" id="JACJRF010000004">
    <property type="protein sequence ID" value="MBD2343290.1"/>
    <property type="molecule type" value="Genomic_DNA"/>
</dbReference>
<organism evidence="1 2">
    <name type="scientific">Anabaena subtropica FACHB-260</name>
    <dbReference type="NCBI Taxonomy" id="2692884"/>
    <lineage>
        <taxon>Bacteria</taxon>
        <taxon>Bacillati</taxon>
        <taxon>Cyanobacteriota</taxon>
        <taxon>Cyanophyceae</taxon>
        <taxon>Nostocales</taxon>
        <taxon>Nostocaceae</taxon>
        <taxon>Anabaena</taxon>
    </lineage>
</organism>
<comment type="caution">
    <text evidence="1">The sequence shown here is derived from an EMBL/GenBank/DDBJ whole genome shotgun (WGS) entry which is preliminary data.</text>
</comment>